<name>A0A5Y4YLV3_CAMJU</name>
<dbReference type="Pfam" id="PF13356">
    <property type="entry name" value="Arm-DNA-bind_3"/>
    <property type="match status" value="1"/>
</dbReference>
<sequence length="131" mass="15131">MLTQKDIDNLEIKDKRYMISVGEPKELYVRVNPTGKKVFYLRASKFKNFITIGECQKGVLNVTNAREKAKDLLKSMYDGKFIGKNDKVMTLEKANFLYVDIKSKKLNSATIKKEQSIFKKYIIPTLGQKDI</sequence>
<dbReference type="EMBL" id="AAJBIA010000006">
    <property type="protein sequence ID" value="ECK2956749.1"/>
    <property type="molecule type" value="Genomic_DNA"/>
</dbReference>
<reference evidence="2" key="1">
    <citation type="submission" date="2019-07" db="EMBL/GenBank/DDBJ databases">
        <authorList>
            <consortium name="PulseNet: The National Subtyping Network for Foodborne Disease Surveillance"/>
            <person name="Tarr C.L."/>
            <person name="Trees E."/>
            <person name="Katz L.S."/>
            <person name="Carleton-Romer H.A."/>
            <person name="Stroika S."/>
            <person name="Kucerova Z."/>
            <person name="Roache K.F."/>
            <person name="Sabol A.L."/>
            <person name="Besser J."/>
            <person name="Gerner-Smidt P."/>
        </authorList>
    </citation>
    <scope>NUCLEOTIDE SEQUENCE</scope>
    <source>
        <strain evidence="2">PNUSAC010543</strain>
    </source>
</reference>
<dbReference type="InterPro" id="IPR025166">
    <property type="entry name" value="Integrase_DNA_bind_dom"/>
</dbReference>
<dbReference type="InterPro" id="IPR038488">
    <property type="entry name" value="Integrase_DNA-bd_sf"/>
</dbReference>
<protein>
    <submittedName>
        <fullName evidence="2">DUF4102 domain-containing protein</fullName>
    </submittedName>
</protein>
<feature type="non-terminal residue" evidence="2">
    <location>
        <position position="131"/>
    </location>
</feature>
<proteinExistence type="predicted"/>
<accession>A0A5Y4YLV3</accession>
<gene>
    <name evidence="2" type="ORF">FQZ36_01790</name>
</gene>
<organism evidence="2">
    <name type="scientific">Campylobacter jejuni</name>
    <dbReference type="NCBI Taxonomy" id="197"/>
    <lineage>
        <taxon>Bacteria</taxon>
        <taxon>Pseudomonadati</taxon>
        <taxon>Campylobacterota</taxon>
        <taxon>Epsilonproteobacteria</taxon>
        <taxon>Campylobacterales</taxon>
        <taxon>Campylobacteraceae</taxon>
        <taxon>Campylobacter</taxon>
    </lineage>
</organism>
<evidence type="ECO:0000313" key="2">
    <source>
        <dbReference type="EMBL" id="ECK2956749.1"/>
    </source>
</evidence>
<evidence type="ECO:0000259" key="1">
    <source>
        <dbReference type="Pfam" id="PF13356"/>
    </source>
</evidence>
<comment type="caution">
    <text evidence="2">The sequence shown here is derived from an EMBL/GenBank/DDBJ whole genome shotgun (WGS) entry which is preliminary data.</text>
</comment>
<feature type="domain" description="Integrase DNA-binding" evidence="1">
    <location>
        <begin position="2"/>
        <end position="80"/>
    </location>
</feature>
<dbReference type="Gene3D" id="3.30.160.390">
    <property type="entry name" value="Integrase, DNA-binding domain"/>
    <property type="match status" value="1"/>
</dbReference>
<dbReference type="AlphaFoldDB" id="A0A5Y4YLV3"/>